<evidence type="ECO:0008006" key="3">
    <source>
        <dbReference type="Google" id="ProtNLM"/>
    </source>
</evidence>
<evidence type="ECO:0000313" key="1">
    <source>
        <dbReference type="EMBL" id="PIW16833.1"/>
    </source>
</evidence>
<organism evidence="1 2">
    <name type="scientific">bacterium (Candidatus Blackallbacteria) CG17_big_fil_post_rev_8_21_14_2_50_48_46</name>
    <dbReference type="NCBI Taxonomy" id="2014261"/>
    <lineage>
        <taxon>Bacteria</taxon>
        <taxon>Candidatus Blackallbacteria</taxon>
    </lineage>
</organism>
<gene>
    <name evidence="1" type="ORF">COW36_11160</name>
</gene>
<dbReference type="AlphaFoldDB" id="A0A2M7G4K8"/>
<dbReference type="InterPro" id="IPR019994">
    <property type="entry name" value="Lipid-A-disac_synthase-rel_put"/>
</dbReference>
<dbReference type="EMBL" id="PFFQ01000034">
    <property type="protein sequence ID" value="PIW16833.1"/>
    <property type="molecule type" value="Genomic_DNA"/>
</dbReference>
<accession>A0A2M7G4K8</accession>
<evidence type="ECO:0000313" key="2">
    <source>
        <dbReference type="Proteomes" id="UP000231019"/>
    </source>
</evidence>
<comment type="caution">
    <text evidence="1">The sequence shown here is derived from an EMBL/GenBank/DDBJ whole genome shotgun (WGS) entry which is preliminary data.</text>
</comment>
<sequence>MKRRMLLLSNGMGEDLLGVSLAQAWKAQAPQDTLLALPLVGEGHFYKQAGIECLPVKFSPPSAGFAYLNPLKLFKDFQAGLGGHLLKARQVLNQTPLDGVLAVGDIVVVTYAWQRKLPFAFVGCALSDYYTQGRKNTYDVLQCQMLRQASLGIYPRDALTAAGLKIRGLRVEALGNPILDRCEPLKNWNYHPQPGRNRIALAPGSRQDAVANFNDLVHHLEACRERPYDFLLSLAPGIPNYEIQTVLLQSGWQQQELEKTDRYQKGEMRLYLYTSDYWGAILNQAEALIGFAGTAHEQAAGLGIPILTWGREGLQYTPKFAEAQTRLLGPALTLLTDPHAEIVAWFLNRLLTEPAYRRAAQTVQAERYGPKGASQRIVKAIRDKLA</sequence>
<proteinExistence type="predicted"/>
<dbReference type="Proteomes" id="UP000231019">
    <property type="component" value="Unassembled WGS sequence"/>
</dbReference>
<name>A0A2M7G4K8_9BACT</name>
<reference evidence="1 2" key="1">
    <citation type="submission" date="2017-09" db="EMBL/GenBank/DDBJ databases">
        <title>Depth-based differentiation of microbial function through sediment-hosted aquifers and enrichment of novel symbionts in the deep terrestrial subsurface.</title>
        <authorList>
            <person name="Probst A.J."/>
            <person name="Ladd B."/>
            <person name="Jarett J.K."/>
            <person name="Geller-Mcgrath D.E."/>
            <person name="Sieber C.M."/>
            <person name="Emerson J.B."/>
            <person name="Anantharaman K."/>
            <person name="Thomas B.C."/>
            <person name="Malmstrom R."/>
            <person name="Stieglmeier M."/>
            <person name="Klingl A."/>
            <person name="Woyke T."/>
            <person name="Ryan C.M."/>
            <person name="Banfield J.F."/>
        </authorList>
    </citation>
    <scope>NUCLEOTIDE SEQUENCE [LARGE SCALE GENOMIC DNA]</scope>
    <source>
        <strain evidence="1">CG17_big_fil_post_rev_8_21_14_2_50_48_46</strain>
    </source>
</reference>
<dbReference type="SUPFAM" id="SSF53756">
    <property type="entry name" value="UDP-Glycosyltransferase/glycogen phosphorylase"/>
    <property type="match status" value="1"/>
</dbReference>
<dbReference type="NCBIfam" id="TIGR03492">
    <property type="entry name" value="lipid-A-disaccharide synthase-related protein"/>
    <property type="match status" value="1"/>
</dbReference>
<dbReference type="PANTHER" id="PTHR39517:SF1">
    <property type="entry name" value="LIPID-A-DISACCHARIDE SYNTHASE"/>
    <property type="match status" value="1"/>
</dbReference>
<dbReference type="PANTHER" id="PTHR39517">
    <property type="entry name" value="SLL0192 PROTEIN"/>
    <property type="match status" value="1"/>
</dbReference>
<protein>
    <recommendedName>
        <fullName evidence="3">Lipid-A-disaccharide synthase</fullName>
    </recommendedName>
</protein>